<proteinExistence type="predicted"/>
<comment type="caution">
    <text evidence="1">The sequence shown here is derived from an EMBL/GenBank/DDBJ whole genome shotgun (WGS) entry which is preliminary data.</text>
</comment>
<dbReference type="Proteomes" id="UP000821845">
    <property type="component" value="Chromosome 1"/>
</dbReference>
<keyword evidence="2" id="KW-1185">Reference proteome</keyword>
<accession>A0ACB7TLF2</accession>
<reference evidence="1" key="1">
    <citation type="submission" date="2020-05" db="EMBL/GenBank/DDBJ databases">
        <title>Large-scale comparative analyses of tick genomes elucidate their genetic diversity and vector capacities.</title>
        <authorList>
            <person name="Jia N."/>
            <person name="Wang J."/>
            <person name="Shi W."/>
            <person name="Du L."/>
            <person name="Sun Y."/>
            <person name="Zhan W."/>
            <person name="Jiang J."/>
            <person name="Wang Q."/>
            <person name="Zhang B."/>
            <person name="Ji P."/>
            <person name="Sakyi L.B."/>
            <person name="Cui X."/>
            <person name="Yuan T."/>
            <person name="Jiang B."/>
            <person name="Yang W."/>
            <person name="Lam T.T.-Y."/>
            <person name="Chang Q."/>
            <person name="Ding S."/>
            <person name="Wang X."/>
            <person name="Zhu J."/>
            <person name="Ruan X."/>
            <person name="Zhao L."/>
            <person name="Wei J."/>
            <person name="Que T."/>
            <person name="Du C."/>
            <person name="Cheng J."/>
            <person name="Dai P."/>
            <person name="Han X."/>
            <person name="Huang E."/>
            <person name="Gao Y."/>
            <person name="Liu J."/>
            <person name="Shao H."/>
            <person name="Ye R."/>
            <person name="Li L."/>
            <person name="Wei W."/>
            <person name="Wang X."/>
            <person name="Wang C."/>
            <person name="Yang T."/>
            <person name="Huo Q."/>
            <person name="Li W."/>
            <person name="Guo W."/>
            <person name="Chen H."/>
            <person name="Zhou L."/>
            <person name="Ni X."/>
            <person name="Tian J."/>
            <person name="Zhou Y."/>
            <person name="Sheng Y."/>
            <person name="Liu T."/>
            <person name="Pan Y."/>
            <person name="Xia L."/>
            <person name="Li J."/>
            <person name="Zhao F."/>
            <person name="Cao W."/>
        </authorList>
    </citation>
    <scope>NUCLEOTIDE SEQUENCE</scope>
    <source>
        <strain evidence="1">Hyas-2018</strain>
    </source>
</reference>
<sequence length="165" mass="18731">MDTLDEETTNQQDCHSAWQRALASCIAGPHDDGRQRNTVYYRRQVSSKRLHAERETRGPCSLPGYRTFQTPTIKHKRQIPKGQAALLVRNDCPATQLDLPGLFSKDREIIAEICNTPDTPTRIVLHKSQKDTTPDITLASPNFVRRWIAHSQSRGSDPRILDNES</sequence>
<dbReference type="EMBL" id="CM023481">
    <property type="protein sequence ID" value="KAH6947051.1"/>
    <property type="molecule type" value="Genomic_DNA"/>
</dbReference>
<organism evidence="1 2">
    <name type="scientific">Hyalomma asiaticum</name>
    <name type="common">Tick</name>
    <dbReference type="NCBI Taxonomy" id="266040"/>
    <lineage>
        <taxon>Eukaryota</taxon>
        <taxon>Metazoa</taxon>
        <taxon>Ecdysozoa</taxon>
        <taxon>Arthropoda</taxon>
        <taxon>Chelicerata</taxon>
        <taxon>Arachnida</taxon>
        <taxon>Acari</taxon>
        <taxon>Parasitiformes</taxon>
        <taxon>Ixodida</taxon>
        <taxon>Ixodoidea</taxon>
        <taxon>Ixodidae</taxon>
        <taxon>Hyalomminae</taxon>
        <taxon>Hyalomma</taxon>
    </lineage>
</organism>
<name>A0ACB7TLF2_HYAAI</name>
<evidence type="ECO:0000313" key="1">
    <source>
        <dbReference type="EMBL" id="KAH6947051.1"/>
    </source>
</evidence>
<evidence type="ECO:0000313" key="2">
    <source>
        <dbReference type="Proteomes" id="UP000821845"/>
    </source>
</evidence>
<gene>
    <name evidence="1" type="ORF">HPB50_016917</name>
</gene>
<protein>
    <submittedName>
        <fullName evidence="1">Uncharacterized protein</fullName>
    </submittedName>
</protein>